<evidence type="ECO:0000313" key="2">
    <source>
        <dbReference type="Proteomes" id="UP001159427"/>
    </source>
</evidence>
<comment type="caution">
    <text evidence="1">The sequence shown here is derived from an EMBL/GenBank/DDBJ whole genome shotgun (WGS) entry which is preliminary data.</text>
</comment>
<accession>A0ABN8LM65</accession>
<dbReference type="Proteomes" id="UP001159427">
    <property type="component" value="Unassembled WGS sequence"/>
</dbReference>
<proteinExistence type="predicted"/>
<reference evidence="1 2" key="1">
    <citation type="submission" date="2022-05" db="EMBL/GenBank/DDBJ databases">
        <authorList>
            <consortium name="Genoscope - CEA"/>
            <person name="William W."/>
        </authorList>
    </citation>
    <scope>NUCLEOTIDE SEQUENCE [LARGE SCALE GENOMIC DNA]</scope>
</reference>
<dbReference type="EMBL" id="CALNXI010000046">
    <property type="protein sequence ID" value="CAH3016731.1"/>
    <property type="molecule type" value="Genomic_DNA"/>
</dbReference>
<gene>
    <name evidence="1" type="ORF">PEVE_00031893</name>
</gene>
<evidence type="ECO:0000313" key="1">
    <source>
        <dbReference type="EMBL" id="CAH3016731.1"/>
    </source>
</evidence>
<keyword evidence="2" id="KW-1185">Reference proteome</keyword>
<protein>
    <submittedName>
        <fullName evidence="1">Uncharacterized protein</fullName>
    </submittedName>
</protein>
<name>A0ABN8LM65_9CNID</name>
<sequence length="209" mass="23227">MTSFDFKTRCSNHGLKQKMIDELGKSDLGSQEALKLVHADDIATLDLTLRQKKLLLHALAELNGAEKLKPIETMPVTTNTLASNGSLEELLKKIAGASLDDQPVTPRATEQPLPVPLERVDNNQQVFLGIQDKKRDEIKPFLIPDFVSTATYNGSIEDKQEIGGSTDASIILHAPRGMPHTAKLCEKNLQIDKHRKTFWHGPNCRLPFI</sequence>
<organism evidence="1 2">
    <name type="scientific">Porites evermanni</name>
    <dbReference type="NCBI Taxonomy" id="104178"/>
    <lineage>
        <taxon>Eukaryota</taxon>
        <taxon>Metazoa</taxon>
        <taxon>Cnidaria</taxon>
        <taxon>Anthozoa</taxon>
        <taxon>Hexacorallia</taxon>
        <taxon>Scleractinia</taxon>
        <taxon>Fungiina</taxon>
        <taxon>Poritidae</taxon>
        <taxon>Porites</taxon>
    </lineage>
</organism>